<name>A0A382RL86_9ZZZZ</name>
<accession>A0A382RL86</accession>
<evidence type="ECO:0000313" key="1">
    <source>
        <dbReference type="EMBL" id="SVC98454.1"/>
    </source>
</evidence>
<proteinExistence type="predicted"/>
<protein>
    <submittedName>
        <fullName evidence="1">Uncharacterized protein</fullName>
    </submittedName>
</protein>
<reference evidence="1" key="1">
    <citation type="submission" date="2018-05" db="EMBL/GenBank/DDBJ databases">
        <authorList>
            <person name="Lanie J.A."/>
            <person name="Ng W.-L."/>
            <person name="Kazmierczak K.M."/>
            <person name="Andrzejewski T.M."/>
            <person name="Davidsen T.M."/>
            <person name="Wayne K.J."/>
            <person name="Tettelin H."/>
            <person name="Glass J.I."/>
            <person name="Rusch D."/>
            <person name="Podicherti R."/>
            <person name="Tsui H.-C.T."/>
            <person name="Winkler M.E."/>
        </authorList>
    </citation>
    <scope>NUCLEOTIDE SEQUENCE</scope>
</reference>
<sequence>MQKTIIQNIETGVTRNCDILKKNEQILEVVLEGTTIKILLKKHNNKYIGKFKEMEFVSTGN</sequence>
<organism evidence="1">
    <name type="scientific">marine metagenome</name>
    <dbReference type="NCBI Taxonomy" id="408172"/>
    <lineage>
        <taxon>unclassified sequences</taxon>
        <taxon>metagenomes</taxon>
        <taxon>ecological metagenomes</taxon>
    </lineage>
</organism>
<dbReference type="EMBL" id="UINC01122565">
    <property type="protein sequence ID" value="SVC98454.1"/>
    <property type="molecule type" value="Genomic_DNA"/>
</dbReference>
<dbReference type="AlphaFoldDB" id="A0A382RL86"/>
<gene>
    <name evidence="1" type="ORF">METZ01_LOCUS351308</name>
</gene>